<evidence type="ECO:0000313" key="2">
    <source>
        <dbReference type="Proteomes" id="UP000015104"/>
    </source>
</evidence>
<name>T1K6Q2_TETUR</name>
<protein>
    <submittedName>
        <fullName evidence="1">Uncharacterized protein</fullName>
    </submittedName>
</protein>
<dbReference type="EMBL" id="CAEY01001794">
    <property type="status" value="NOT_ANNOTATED_CDS"/>
    <property type="molecule type" value="Genomic_DNA"/>
</dbReference>
<keyword evidence="2" id="KW-1185">Reference proteome</keyword>
<reference evidence="2" key="1">
    <citation type="submission" date="2011-08" db="EMBL/GenBank/DDBJ databases">
        <authorList>
            <person name="Rombauts S."/>
        </authorList>
    </citation>
    <scope>NUCLEOTIDE SEQUENCE</scope>
    <source>
        <strain evidence="2">London</strain>
    </source>
</reference>
<reference evidence="1" key="2">
    <citation type="submission" date="2015-06" db="UniProtKB">
        <authorList>
            <consortium name="EnsemblMetazoa"/>
        </authorList>
    </citation>
    <scope>IDENTIFICATION</scope>
</reference>
<dbReference type="AlphaFoldDB" id="T1K6Q2"/>
<accession>T1K6Q2</accession>
<evidence type="ECO:0000313" key="1">
    <source>
        <dbReference type="EnsemblMetazoa" id="tetur06g01310.1"/>
    </source>
</evidence>
<dbReference type="Proteomes" id="UP000015104">
    <property type="component" value="Unassembled WGS sequence"/>
</dbReference>
<sequence>MQYECIRYETIIQTNYESTNKTIQTFNFVPIDGVHSKQLWSVEIKIFAIAQLDSLNVEILIGKEMNLLCCLL</sequence>
<dbReference type="HOGENOM" id="CLU_2725440_0_0_1"/>
<proteinExistence type="predicted"/>
<dbReference type="EnsemblMetazoa" id="tetur06g01310.1">
    <property type="protein sequence ID" value="tetur06g01310.1"/>
    <property type="gene ID" value="tetur06g01310"/>
</dbReference>
<organism evidence="1 2">
    <name type="scientific">Tetranychus urticae</name>
    <name type="common">Two-spotted spider mite</name>
    <dbReference type="NCBI Taxonomy" id="32264"/>
    <lineage>
        <taxon>Eukaryota</taxon>
        <taxon>Metazoa</taxon>
        <taxon>Ecdysozoa</taxon>
        <taxon>Arthropoda</taxon>
        <taxon>Chelicerata</taxon>
        <taxon>Arachnida</taxon>
        <taxon>Acari</taxon>
        <taxon>Acariformes</taxon>
        <taxon>Trombidiformes</taxon>
        <taxon>Prostigmata</taxon>
        <taxon>Eleutherengona</taxon>
        <taxon>Raphignathae</taxon>
        <taxon>Tetranychoidea</taxon>
        <taxon>Tetranychidae</taxon>
        <taxon>Tetranychus</taxon>
    </lineage>
</organism>